<reference evidence="1 2" key="1">
    <citation type="submission" date="2016-01" db="EMBL/GenBank/DDBJ databases">
        <title>Whole genome sequence and analysis of Micromonospora rosaria DSM 803, which can produce antibacterial substance rosamicin.</title>
        <authorList>
            <person name="Yang H."/>
            <person name="He X."/>
            <person name="Zhu D."/>
        </authorList>
    </citation>
    <scope>NUCLEOTIDE SEQUENCE [LARGE SCALE GENOMIC DNA]</scope>
    <source>
        <strain evidence="1 2">DSM 803</strain>
    </source>
</reference>
<accession>A0A136PW09</accession>
<sequence length="89" mass="9195">MATPTVTATLHKSRYVSGEPMLLTVVYGHPDGQPVTVTVVVTDAAGRSSAPVSVTTGFEPLTVTVTDDSGRVWSRLSDDGATAVHQAVA</sequence>
<comment type="caution">
    <text evidence="1">The sequence shown here is derived from an EMBL/GenBank/DDBJ whole genome shotgun (WGS) entry which is preliminary data.</text>
</comment>
<gene>
    <name evidence="1" type="ORF">AWW66_07900</name>
</gene>
<evidence type="ECO:0000313" key="1">
    <source>
        <dbReference type="EMBL" id="KXK62474.1"/>
    </source>
</evidence>
<name>A0A136PW09_9ACTN</name>
<dbReference type="RefSeq" id="WP_067361967.1">
    <property type="nucleotide sequence ID" value="NZ_JBIUBN010000011.1"/>
</dbReference>
<protein>
    <submittedName>
        <fullName evidence="1">Uncharacterized protein</fullName>
    </submittedName>
</protein>
<organism evidence="1 2">
    <name type="scientific">Micromonospora rosaria</name>
    <dbReference type="NCBI Taxonomy" id="47874"/>
    <lineage>
        <taxon>Bacteria</taxon>
        <taxon>Bacillati</taxon>
        <taxon>Actinomycetota</taxon>
        <taxon>Actinomycetes</taxon>
        <taxon>Micromonosporales</taxon>
        <taxon>Micromonosporaceae</taxon>
        <taxon>Micromonospora</taxon>
    </lineage>
</organism>
<dbReference type="EMBL" id="LRQV01000018">
    <property type="protein sequence ID" value="KXK62474.1"/>
    <property type="molecule type" value="Genomic_DNA"/>
</dbReference>
<dbReference type="OrthoDB" id="3398972at2"/>
<proteinExistence type="predicted"/>
<dbReference type="AlphaFoldDB" id="A0A136PW09"/>
<evidence type="ECO:0000313" key="2">
    <source>
        <dbReference type="Proteomes" id="UP000070620"/>
    </source>
</evidence>
<dbReference type="Proteomes" id="UP000070620">
    <property type="component" value="Unassembled WGS sequence"/>
</dbReference>
<keyword evidence="2" id="KW-1185">Reference proteome</keyword>